<gene>
    <name evidence="1" type="ORF">QL281_19025</name>
</gene>
<dbReference type="Proteomes" id="UP001229422">
    <property type="component" value="Chromosome"/>
</dbReference>
<proteinExistence type="predicted"/>
<sequence>MYLPKVQFTHHTVDTSSGLLLINGKITSKKIANIDKTAKDAIANSDYTFVKYGGNRHGHMELRFTATGNWYTHHVSIK</sequence>
<dbReference type="AlphaFoldDB" id="A0AAP2M3H0"/>
<protein>
    <submittedName>
        <fullName evidence="1">Uncharacterized protein</fullName>
    </submittedName>
</protein>
<dbReference type="EMBL" id="CP125292">
    <property type="protein sequence ID" value="WHM20858.1"/>
    <property type="molecule type" value="Genomic_DNA"/>
</dbReference>
<dbReference type="RefSeq" id="WP_003232845.1">
    <property type="nucleotide sequence ID" value="NZ_BDCV01000001.1"/>
</dbReference>
<organism evidence="1 2">
    <name type="scientific">Bacillus subtilis</name>
    <dbReference type="NCBI Taxonomy" id="1423"/>
    <lineage>
        <taxon>Bacteria</taxon>
        <taxon>Bacillati</taxon>
        <taxon>Bacillota</taxon>
        <taxon>Bacilli</taxon>
        <taxon>Bacillales</taxon>
        <taxon>Bacillaceae</taxon>
        <taxon>Bacillus</taxon>
    </lineage>
</organism>
<accession>A0AAP2M3H0</accession>
<name>A0AAP2M3H0_BACIU</name>
<reference evidence="1" key="1">
    <citation type="submission" date="2023-05" db="EMBL/GenBank/DDBJ databases">
        <title>Complete genome sequence of Bacillus subtilis SRCM117797 isolated from Soybean paste.</title>
        <authorList>
            <person name="Abraha H.B."/>
            <person name="Kim K.-P."/>
            <person name="Ryu M.-S."/>
            <person name="Jeong D.-Y."/>
        </authorList>
    </citation>
    <scope>NUCLEOTIDE SEQUENCE</scope>
    <source>
        <strain evidence="1">SRCM117797</strain>
    </source>
</reference>
<evidence type="ECO:0000313" key="2">
    <source>
        <dbReference type="Proteomes" id="UP001229422"/>
    </source>
</evidence>
<evidence type="ECO:0000313" key="1">
    <source>
        <dbReference type="EMBL" id="WHM20858.1"/>
    </source>
</evidence>